<evidence type="ECO:0000313" key="2">
    <source>
        <dbReference type="Proteomes" id="UP000244089"/>
    </source>
</evidence>
<dbReference type="RefSeq" id="WP_258222441.1">
    <property type="nucleotide sequence ID" value="NZ_QAXS01000014.1"/>
</dbReference>
<organism evidence="1 2">
    <name type="scientific">Halanaerobium saccharolyticum</name>
    <dbReference type="NCBI Taxonomy" id="43595"/>
    <lineage>
        <taxon>Bacteria</taxon>
        <taxon>Bacillati</taxon>
        <taxon>Bacillota</taxon>
        <taxon>Clostridia</taxon>
        <taxon>Halanaerobiales</taxon>
        <taxon>Halanaerobiaceae</taxon>
        <taxon>Halanaerobium</taxon>
    </lineage>
</organism>
<protein>
    <submittedName>
        <fullName evidence="1">Uncharacterized protein</fullName>
    </submittedName>
</protein>
<accession>A0A2T5RJJ2</accession>
<dbReference type="EMBL" id="QAXS01000014">
    <property type="protein sequence ID" value="PTV98777.1"/>
    <property type="molecule type" value="Genomic_DNA"/>
</dbReference>
<reference evidence="1 2" key="1">
    <citation type="submission" date="2018-04" db="EMBL/GenBank/DDBJ databases">
        <title>Subsurface microbial communities from deep shales in Ohio and West Virginia, USA.</title>
        <authorList>
            <person name="Wrighton K."/>
        </authorList>
    </citation>
    <scope>NUCLEOTIDE SEQUENCE [LARGE SCALE GENOMIC DNA]</scope>
    <source>
        <strain evidence="1 2">WC1</strain>
    </source>
</reference>
<dbReference type="Proteomes" id="UP000244089">
    <property type="component" value="Unassembled WGS sequence"/>
</dbReference>
<proteinExistence type="predicted"/>
<gene>
    <name evidence="1" type="ORF">C8C76_11444</name>
</gene>
<evidence type="ECO:0000313" key="1">
    <source>
        <dbReference type="EMBL" id="PTV98777.1"/>
    </source>
</evidence>
<name>A0A2T5RJJ2_9FIRM</name>
<dbReference type="AlphaFoldDB" id="A0A2T5RJJ2"/>
<sequence length="78" mass="8910">MQLTYVLELLKLTKRKENIFLNNIAEVVKNRQAVATKLKTGETKLSSADFKDINLPALSLHYKRKVGPALGHRDRRCC</sequence>
<comment type="caution">
    <text evidence="1">The sequence shown here is derived from an EMBL/GenBank/DDBJ whole genome shotgun (WGS) entry which is preliminary data.</text>
</comment>